<comment type="similarity">
    <text evidence="1 6">Belongs to the universal ribosomal protein uL3 family.</text>
</comment>
<dbReference type="InterPro" id="IPR000597">
    <property type="entry name" value="Ribosomal_uL3"/>
</dbReference>
<proteinExistence type="inferred from homology"/>
<keyword evidence="3 6" id="KW-0694">RNA-binding</keyword>
<dbReference type="Proteomes" id="UP000037210">
    <property type="component" value="Unassembled WGS sequence"/>
</dbReference>
<evidence type="ECO:0000256" key="1">
    <source>
        <dbReference type="ARBA" id="ARBA00006540"/>
    </source>
</evidence>
<evidence type="ECO:0000256" key="2">
    <source>
        <dbReference type="ARBA" id="ARBA00022730"/>
    </source>
</evidence>
<dbReference type="Pfam" id="PF00297">
    <property type="entry name" value="Ribosomal_L3"/>
    <property type="match status" value="1"/>
</dbReference>
<protein>
    <recommendedName>
        <fullName evidence="6">Large ribosomal subunit protein uL3</fullName>
    </recommendedName>
</protein>
<comment type="caution">
    <text evidence="7">The sequence shown here is derived from an EMBL/GenBank/DDBJ whole genome shotgun (WGS) entry which is preliminary data.</text>
</comment>
<evidence type="ECO:0000313" key="8">
    <source>
        <dbReference type="Proteomes" id="UP000037210"/>
    </source>
</evidence>
<dbReference type="InterPro" id="IPR019928">
    <property type="entry name" value="Ribosomal_uL3_arc"/>
</dbReference>
<dbReference type="PATRIC" id="fig|1685127.3.peg.422"/>
<dbReference type="GO" id="GO:0022625">
    <property type="term" value="C:cytosolic large ribosomal subunit"/>
    <property type="evidence" value="ECO:0007669"/>
    <property type="project" value="UniProtKB-UniRule"/>
</dbReference>
<evidence type="ECO:0000256" key="6">
    <source>
        <dbReference type="HAMAP-Rule" id="MF_01325"/>
    </source>
</evidence>
<dbReference type="NCBIfam" id="NF003261">
    <property type="entry name" value="PRK04231.1"/>
    <property type="match status" value="1"/>
</dbReference>
<dbReference type="InterPro" id="IPR019926">
    <property type="entry name" value="Ribosomal_uL3_CS"/>
</dbReference>
<dbReference type="AlphaFoldDB" id="A0A0M0BRF2"/>
<dbReference type="GO" id="GO:0006412">
    <property type="term" value="P:translation"/>
    <property type="evidence" value="ECO:0007669"/>
    <property type="project" value="UniProtKB-UniRule"/>
</dbReference>
<comment type="function">
    <text evidence="6">One of the primary rRNA binding proteins, it binds directly near the 3'-end of the 23S rRNA, where it nucleates assembly of the 50S subunit.</text>
</comment>
<evidence type="ECO:0000256" key="5">
    <source>
        <dbReference type="ARBA" id="ARBA00023274"/>
    </source>
</evidence>
<keyword evidence="5 6" id="KW-0687">Ribonucleoprotein</keyword>
<evidence type="ECO:0000256" key="4">
    <source>
        <dbReference type="ARBA" id="ARBA00022980"/>
    </source>
</evidence>
<dbReference type="SUPFAM" id="SSF50447">
    <property type="entry name" value="Translation proteins"/>
    <property type="match status" value="1"/>
</dbReference>
<dbReference type="EMBL" id="LFWZ01000011">
    <property type="protein sequence ID" value="KON31167.1"/>
    <property type="molecule type" value="Genomic_DNA"/>
</dbReference>
<dbReference type="NCBIfam" id="TIGR03626">
    <property type="entry name" value="L3_arch"/>
    <property type="match status" value="1"/>
</dbReference>
<dbReference type="GO" id="GO:0003735">
    <property type="term" value="F:structural constituent of ribosome"/>
    <property type="evidence" value="ECO:0007669"/>
    <property type="project" value="UniProtKB-UniRule"/>
</dbReference>
<dbReference type="HAMAP" id="MF_01325_A">
    <property type="entry name" value="Ribosomal_uL3_A"/>
    <property type="match status" value="1"/>
</dbReference>
<reference evidence="7 8" key="1">
    <citation type="submission" date="2015-06" db="EMBL/GenBank/DDBJ databases">
        <title>New insights into the roles of widespread benthic archaea in carbon and nitrogen cycling.</title>
        <authorList>
            <person name="Lazar C.S."/>
            <person name="Baker B.J."/>
            <person name="Seitz K.W."/>
            <person name="Hyde A.S."/>
            <person name="Dick G.J."/>
            <person name="Hinrichs K.-U."/>
            <person name="Teske A.P."/>
        </authorList>
    </citation>
    <scope>NUCLEOTIDE SEQUENCE [LARGE SCALE GENOMIC DNA]</scope>
    <source>
        <strain evidence="7">DG-45</strain>
    </source>
</reference>
<evidence type="ECO:0000256" key="3">
    <source>
        <dbReference type="ARBA" id="ARBA00022884"/>
    </source>
</evidence>
<sequence length="335" mass="36634">MPRVRSPKRGSRSYSPRKRARSIAGRIDFWPDAEEGPRLMGFAGYKAGMTHVFLIEDRDRSPDYGQEVRNAATVIDAPPMTVCAVRAYEKTWDGLKVLTEAWMESPPADVGRVLKPLGRAPPTAGLEWIASELDKVAELRVIAATQPRLSSVPKKKPELMEIKIGGGTREEQLEFARGRLGRTVSISNVFGAGESVDIIGVTKGKGFQGPVKRWGIRILQNKSRKTKRGVASIGPWHPARVMPGVPRAGQMGFHGRTELNKRILLLGEDGGKVTPGGGFNRYGAVNGDFIVVKGSVMGPAKRLLKLRKAARRSRYPGEEPQVTYVHAEHLSGEAG</sequence>
<comment type="subunit">
    <text evidence="6">Part of the 50S ribosomal subunit. Forms a cluster with proteins L14 and L24e.</text>
</comment>
<dbReference type="InterPro" id="IPR045077">
    <property type="entry name" value="L3_arc_euk"/>
</dbReference>
<dbReference type="Gene3D" id="2.40.30.10">
    <property type="entry name" value="Translation factors"/>
    <property type="match status" value="1"/>
</dbReference>
<gene>
    <name evidence="6" type="primary">rpl3</name>
    <name evidence="7" type="ORF">AC482_01650</name>
</gene>
<dbReference type="PROSITE" id="PS00474">
    <property type="entry name" value="RIBOSOMAL_L3"/>
    <property type="match status" value="1"/>
</dbReference>
<dbReference type="Gene3D" id="4.10.960.10">
    <property type="entry name" value="Ribosomal protein L3, domain 3"/>
    <property type="match status" value="1"/>
</dbReference>
<dbReference type="InterPro" id="IPR044892">
    <property type="entry name" value="Ribosomal_L3_dom_3_arc_sf"/>
</dbReference>
<keyword evidence="2 6" id="KW-0699">rRNA-binding</keyword>
<dbReference type="PANTHER" id="PTHR11363">
    <property type="entry name" value="60S RIBOSOMAL PROTEIN L3-RELATED"/>
    <property type="match status" value="1"/>
</dbReference>
<accession>A0A0M0BRF2</accession>
<keyword evidence="4 6" id="KW-0689">Ribosomal protein</keyword>
<organism evidence="7 8">
    <name type="scientific">miscellaneous Crenarchaeota group-15 archaeon DG-45</name>
    <dbReference type="NCBI Taxonomy" id="1685127"/>
    <lineage>
        <taxon>Archaea</taxon>
        <taxon>Candidatus Bathyarchaeota</taxon>
        <taxon>MCG-15</taxon>
    </lineage>
</organism>
<dbReference type="InterPro" id="IPR009000">
    <property type="entry name" value="Transl_B-barrel_sf"/>
</dbReference>
<evidence type="ECO:0000313" key="7">
    <source>
        <dbReference type="EMBL" id="KON31167.1"/>
    </source>
</evidence>
<dbReference type="Gene3D" id="3.30.1430.10">
    <property type="match status" value="1"/>
</dbReference>
<name>A0A0M0BRF2_9ARCH</name>
<dbReference type="GO" id="GO:0019843">
    <property type="term" value="F:rRNA binding"/>
    <property type="evidence" value="ECO:0007669"/>
    <property type="project" value="UniProtKB-UniRule"/>
</dbReference>
<dbReference type="PANTHER" id="PTHR11363:SF5">
    <property type="entry name" value="LARGE RIBOSOMAL SUBUNIT PROTEIN UL3"/>
    <property type="match status" value="1"/>
</dbReference>